<sequence>MAEWLSRVPAGHPFQEALVQLWKSQMISQWHQHSQPRNLDEKRSIFAATSQRRIDDGGPDLQGLGFVGETNGQDSRGLQGVRPGWAALSACGWDVSSHRGFTGLVEVR</sequence>
<gene>
    <name evidence="1" type="ORF">GCM10010226_85170</name>
</gene>
<name>A0A918HRT5_9ACTN</name>
<dbReference type="EMBL" id="BMSA01000045">
    <property type="protein sequence ID" value="GGT94355.1"/>
    <property type="molecule type" value="Genomic_DNA"/>
</dbReference>
<dbReference type="RefSeq" id="WP_189717982.1">
    <property type="nucleotide sequence ID" value="NZ_BMSA01000045.1"/>
</dbReference>
<reference evidence="1" key="2">
    <citation type="submission" date="2020-09" db="EMBL/GenBank/DDBJ databases">
        <authorList>
            <person name="Sun Q."/>
            <person name="Ohkuma M."/>
        </authorList>
    </citation>
    <scope>NUCLEOTIDE SEQUENCE</scope>
    <source>
        <strain evidence="1">JCM 4125</strain>
    </source>
</reference>
<organism evidence="1 2">
    <name type="scientific">Streptomyces phaeofaciens</name>
    <dbReference type="NCBI Taxonomy" id="68254"/>
    <lineage>
        <taxon>Bacteria</taxon>
        <taxon>Bacillati</taxon>
        <taxon>Actinomycetota</taxon>
        <taxon>Actinomycetes</taxon>
        <taxon>Kitasatosporales</taxon>
        <taxon>Streptomycetaceae</taxon>
        <taxon>Streptomyces</taxon>
    </lineage>
</organism>
<proteinExistence type="predicted"/>
<dbReference type="AlphaFoldDB" id="A0A918HRT5"/>
<comment type="caution">
    <text evidence="1">The sequence shown here is derived from an EMBL/GenBank/DDBJ whole genome shotgun (WGS) entry which is preliminary data.</text>
</comment>
<evidence type="ECO:0000313" key="2">
    <source>
        <dbReference type="Proteomes" id="UP000646776"/>
    </source>
</evidence>
<dbReference type="Proteomes" id="UP000646776">
    <property type="component" value="Unassembled WGS sequence"/>
</dbReference>
<evidence type="ECO:0000313" key="1">
    <source>
        <dbReference type="EMBL" id="GGT94355.1"/>
    </source>
</evidence>
<protein>
    <submittedName>
        <fullName evidence="1">Uncharacterized protein</fullName>
    </submittedName>
</protein>
<accession>A0A918HRT5</accession>
<reference evidence="1" key="1">
    <citation type="journal article" date="2014" name="Int. J. Syst. Evol. Microbiol.">
        <title>Complete genome sequence of Corynebacterium casei LMG S-19264T (=DSM 44701T), isolated from a smear-ripened cheese.</title>
        <authorList>
            <consortium name="US DOE Joint Genome Institute (JGI-PGF)"/>
            <person name="Walter F."/>
            <person name="Albersmeier A."/>
            <person name="Kalinowski J."/>
            <person name="Ruckert C."/>
        </authorList>
    </citation>
    <scope>NUCLEOTIDE SEQUENCE</scope>
    <source>
        <strain evidence="1">JCM 4125</strain>
    </source>
</reference>
<keyword evidence="2" id="KW-1185">Reference proteome</keyword>